<dbReference type="PROSITE" id="PS51186">
    <property type="entry name" value="GNAT"/>
    <property type="match status" value="1"/>
</dbReference>
<evidence type="ECO:0000313" key="2">
    <source>
        <dbReference type="EMBL" id="KAK5704965.1"/>
    </source>
</evidence>
<gene>
    <name evidence="2" type="ORF">LTR97_002079</name>
</gene>
<protein>
    <recommendedName>
        <fullName evidence="1">N-acetyltransferase domain-containing protein</fullName>
    </recommendedName>
</protein>
<dbReference type="EMBL" id="JAVRQU010000003">
    <property type="protein sequence ID" value="KAK5704965.1"/>
    <property type="molecule type" value="Genomic_DNA"/>
</dbReference>
<dbReference type="SUPFAM" id="SSF55729">
    <property type="entry name" value="Acyl-CoA N-acyltransferases (Nat)"/>
    <property type="match status" value="1"/>
</dbReference>
<proteinExistence type="predicted"/>
<evidence type="ECO:0000259" key="1">
    <source>
        <dbReference type="PROSITE" id="PS51186"/>
    </source>
</evidence>
<comment type="caution">
    <text evidence="2">The sequence shown here is derived from an EMBL/GenBank/DDBJ whole genome shotgun (WGS) entry which is preliminary data.</text>
</comment>
<dbReference type="Pfam" id="PF13302">
    <property type="entry name" value="Acetyltransf_3"/>
    <property type="match status" value="1"/>
</dbReference>
<sequence>MDNASPAPTTPSRPIVEVANGLALREWQQKDIASSTHHLNNKNVLANMRNRIPNPYTEADAASWITFCQDPANHVRSGNWTAEGGSEGPAVSPSFAITFNDVVVGGIGLDFKEDVYFRTAEIGYWLGEEFWGQYVMSRVVPPFMGWAWQTFGILVRVSGETYDANTASGKVLQKGGFKYEGRRPDMVCKNGVIGATLMWGALRPRIMSAMA</sequence>
<dbReference type="PANTHER" id="PTHR43328">
    <property type="entry name" value="ACETYLTRANSFERASE-RELATED"/>
    <property type="match status" value="1"/>
</dbReference>
<dbReference type="InterPro" id="IPR016181">
    <property type="entry name" value="Acyl_CoA_acyltransferase"/>
</dbReference>
<evidence type="ECO:0000313" key="3">
    <source>
        <dbReference type="Proteomes" id="UP001310594"/>
    </source>
</evidence>
<dbReference type="Gene3D" id="3.40.630.30">
    <property type="match status" value="1"/>
</dbReference>
<feature type="domain" description="N-acetyltransferase" evidence="1">
    <location>
        <begin position="51"/>
        <end position="203"/>
    </location>
</feature>
<dbReference type="PANTHER" id="PTHR43328:SF1">
    <property type="entry name" value="N-ACETYLTRANSFERASE DOMAIN-CONTAINING PROTEIN"/>
    <property type="match status" value="1"/>
</dbReference>
<accession>A0AAN8A535</accession>
<dbReference type="AlphaFoldDB" id="A0AAN8A535"/>
<dbReference type="GO" id="GO:0016747">
    <property type="term" value="F:acyltransferase activity, transferring groups other than amino-acyl groups"/>
    <property type="evidence" value="ECO:0007669"/>
    <property type="project" value="InterPro"/>
</dbReference>
<dbReference type="Proteomes" id="UP001310594">
    <property type="component" value="Unassembled WGS sequence"/>
</dbReference>
<reference evidence="2" key="1">
    <citation type="submission" date="2023-08" db="EMBL/GenBank/DDBJ databases">
        <title>Black Yeasts Isolated from many extreme environments.</title>
        <authorList>
            <person name="Coleine C."/>
            <person name="Stajich J.E."/>
            <person name="Selbmann L."/>
        </authorList>
    </citation>
    <scope>NUCLEOTIDE SEQUENCE</scope>
    <source>
        <strain evidence="2">CCFEE 5810</strain>
    </source>
</reference>
<name>A0AAN8A535_9PEZI</name>
<dbReference type="InterPro" id="IPR000182">
    <property type="entry name" value="GNAT_dom"/>
</dbReference>
<organism evidence="2 3">
    <name type="scientific">Elasticomyces elasticus</name>
    <dbReference type="NCBI Taxonomy" id="574655"/>
    <lineage>
        <taxon>Eukaryota</taxon>
        <taxon>Fungi</taxon>
        <taxon>Dikarya</taxon>
        <taxon>Ascomycota</taxon>
        <taxon>Pezizomycotina</taxon>
        <taxon>Dothideomycetes</taxon>
        <taxon>Dothideomycetidae</taxon>
        <taxon>Mycosphaerellales</taxon>
        <taxon>Teratosphaeriaceae</taxon>
        <taxon>Elasticomyces</taxon>
    </lineage>
</organism>